<proteinExistence type="predicted"/>
<evidence type="ECO:0000259" key="1">
    <source>
        <dbReference type="Pfam" id="PF16177"/>
    </source>
</evidence>
<reference evidence="2" key="1">
    <citation type="submission" date="2021-02" db="EMBL/GenBank/DDBJ databases">
        <authorList>
            <person name="Dougan E. K."/>
            <person name="Rhodes N."/>
            <person name="Thang M."/>
            <person name="Chan C."/>
        </authorList>
    </citation>
    <scope>NUCLEOTIDE SEQUENCE</scope>
</reference>
<keyword evidence="3" id="KW-1185">Reference proteome</keyword>
<dbReference type="GO" id="GO:0006085">
    <property type="term" value="P:acetyl-CoA biosynthetic process"/>
    <property type="evidence" value="ECO:0007669"/>
    <property type="project" value="TreeGrafter"/>
</dbReference>
<feature type="domain" description="Acetyl-coenzyme A synthetase N-terminal" evidence="1">
    <location>
        <begin position="23"/>
        <end position="53"/>
    </location>
</feature>
<dbReference type="PANTHER" id="PTHR24095:SF14">
    <property type="entry name" value="ACETYL-COENZYME A SYNTHETASE 1"/>
    <property type="match status" value="1"/>
</dbReference>
<comment type="caution">
    <text evidence="2">The sequence shown here is derived from an EMBL/GenBank/DDBJ whole genome shotgun (WGS) entry which is preliminary data.</text>
</comment>
<organism evidence="2 3">
    <name type="scientific">Polarella glacialis</name>
    <name type="common">Dinoflagellate</name>
    <dbReference type="NCBI Taxonomy" id="89957"/>
    <lineage>
        <taxon>Eukaryota</taxon>
        <taxon>Sar</taxon>
        <taxon>Alveolata</taxon>
        <taxon>Dinophyceae</taxon>
        <taxon>Suessiales</taxon>
        <taxon>Suessiaceae</taxon>
        <taxon>Polarella</taxon>
    </lineage>
</organism>
<dbReference type="Pfam" id="PF16177">
    <property type="entry name" value="ACAS_N"/>
    <property type="match status" value="1"/>
</dbReference>
<dbReference type="Proteomes" id="UP000654075">
    <property type="component" value="Unassembled WGS sequence"/>
</dbReference>
<gene>
    <name evidence="2" type="ORF">PGLA1383_LOCUS18589</name>
</gene>
<dbReference type="InterPro" id="IPR032387">
    <property type="entry name" value="ACAS_N"/>
</dbReference>
<dbReference type="GO" id="GO:0003987">
    <property type="term" value="F:acetate-CoA ligase activity"/>
    <property type="evidence" value="ECO:0007669"/>
    <property type="project" value="TreeGrafter"/>
</dbReference>
<dbReference type="Gene3D" id="3.40.50.12780">
    <property type="entry name" value="N-terminal domain of ligase-like"/>
    <property type="match status" value="1"/>
</dbReference>
<dbReference type="InterPro" id="IPR042099">
    <property type="entry name" value="ANL_N_sf"/>
</dbReference>
<accession>A0A813EP96</accession>
<dbReference type="EMBL" id="CAJNNV010011981">
    <property type="protein sequence ID" value="CAE8600259.1"/>
    <property type="molecule type" value="Genomic_DNA"/>
</dbReference>
<dbReference type="OrthoDB" id="1706066at2759"/>
<protein>
    <recommendedName>
        <fullName evidence="1">Acetyl-coenzyme A synthetase N-terminal domain-containing protein</fullName>
    </recommendedName>
</protein>
<feature type="non-terminal residue" evidence="2">
    <location>
        <position position="1"/>
    </location>
</feature>
<sequence length="68" mass="7874">SEMFKVPENLRAKAHVKSMEEHKAMYKASIEDPETFWGDVARQFHWETPFTKVGPTYNFDGAKGPDRT</sequence>
<evidence type="ECO:0000313" key="2">
    <source>
        <dbReference type="EMBL" id="CAE8600259.1"/>
    </source>
</evidence>
<dbReference type="AlphaFoldDB" id="A0A813EP96"/>
<name>A0A813EP96_POLGL</name>
<evidence type="ECO:0000313" key="3">
    <source>
        <dbReference type="Proteomes" id="UP000654075"/>
    </source>
</evidence>
<dbReference type="PANTHER" id="PTHR24095">
    <property type="entry name" value="ACETYL-COENZYME A SYNTHETASE"/>
    <property type="match status" value="1"/>
</dbReference>